<name>B0TGC3_HELMI</name>
<dbReference type="InterPro" id="IPR005750">
    <property type="entry name" value="UDP_GlcNAc_COvinyl_MurA"/>
</dbReference>
<keyword evidence="7 12" id="KW-0573">Peptidoglycan synthesis</keyword>
<dbReference type="GO" id="GO:0051301">
    <property type="term" value="P:cell division"/>
    <property type="evidence" value="ECO:0007669"/>
    <property type="project" value="UniProtKB-KW"/>
</dbReference>
<dbReference type="GO" id="GO:0008360">
    <property type="term" value="P:regulation of cell shape"/>
    <property type="evidence" value="ECO:0007669"/>
    <property type="project" value="UniProtKB-KW"/>
</dbReference>
<evidence type="ECO:0000256" key="5">
    <source>
        <dbReference type="ARBA" id="ARBA00022679"/>
    </source>
</evidence>
<dbReference type="OrthoDB" id="9803760at2"/>
<dbReference type="NCBIfam" id="NF006873">
    <property type="entry name" value="PRK09369.1"/>
    <property type="match status" value="1"/>
</dbReference>
<reference evidence="14 15" key="1">
    <citation type="journal article" date="2008" name="J. Bacteriol.">
        <title>The genome of Heliobacterium modesticaldum, a phototrophic representative of the Firmicutes containing the simplest photosynthetic apparatus.</title>
        <authorList>
            <person name="Sattley W.M."/>
            <person name="Madigan M.T."/>
            <person name="Swingley W.D."/>
            <person name="Cheung P.C."/>
            <person name="Clocksin K.M."/>
            <person name="Conrad A.L."/>
            <person name="Dejesa L.C."/>
            <person name="Honchak B.M."/>
            <person name="Jung D.O."/>
            <person name="Karbach L.E."/>
            <person name="Kurdoglu A."/>
            <person name="Lahiri S."/>
            <person name="Mastrian S.D."/>
            <person name="Page L.E."/>
            <person name="Taylor H.L."/>
            <person name="Wang Z.T."/>
            <person name="Raymond J."/>
            <person name="Chen M."/>
            <person name="Blankenship R.E."/>
            <person name="Touchman J.W."/>
        </authorList>
    </citation>
    <scope>NUCLEOTIDE SEQUENCE [LARGE SCALE GENOMIC DNA]</scope>
    <source>
        <strain evidence="15">ATCC 51547 / Ice1</strain>
    </source>
</reference>
<comment type="function">
    <text evidence="12">Cell wall formation. Adds enolpyruvyl to UDP-N-acetylglucosamine.</text>
</comment>
<feature type="modified residue" description="2-(S-cysteinyl)pyruvic acid O-phosphothioketal" evidence="12">
    <location>
        <position position="119"/>
    </location>
</feature>
<dbReference type="GO" id="GO:0071555">
    <property type="term" value="P:cell wall organization"/>
    <property type="evidence" value="ECO:0007669"/>
    <property type="project" value="UniProtKB-KW"/>
</dbReference>
<dbReference type="Proteomes" id="UP000008550">
    <property type="component" value="Chromosome"/>
</dbReference>
<accession>B0TGC3</accession>
<dbReference type="GO" id="GO:0005737">
    <property type="term" value="C:cytoplasm"/>
    <property type="evidence" value="ECO:0007669"/>
    <property type="project" value="UniProtKB-SubCell"/>
</dbReference>
<dbReference type="STRING" id="498761.HM1_2062"/>
<keyword evidence="15" id="KW-1185">Reference proteome</keyword>
<evidence type="ECO:0000256" key="1">
    <source>
        <dbReference type="ARBA" id="ARBA00004496"/>
    </source>
</evidence>
<evidence type="ECO:0000256" key="3">
    <source>
        <dbReference type="ARBA" id="ARBA00022490"/>
    </source>
</evidence>
<dbReference type="InterPro" id="IPR036968">
    <property type="entry name" value="Enolpyruvate_Tfrase_sf"/>
</dbReference>
<protein>
    <recommendedName>
        <fullName evidence="12">UDP-N-acetylglucosamine 1-carboxyvinyltransferase</fullName>
        <ecNumber evidence="12">2.5.1.7</ecNumber>
    </recommendedName>
    <alternativeName>
        <fullName evidence="12">Enoylpyruvate transferase</fullName>
    </alternativeName>
    <alternativeName>
        <fullName evidence="12">UDP-N-acetylglucosamine enolpyruvyl transferase</fullName>
        <shortName evidence="12">EPT</shortName>
    </alternativeName>
</protein>
<feature type="binding site" evidence="12">
    <location>
        <begin position="25"/>
        <end position="26"/>
    </location>
    <ligand>
        <name>phosphoenolpyruvate</name>
        <dbReference type="ChEBI" id="CHEBI:58702"/>
    </ligand>
</feature>
<evidence type="ECO:0000313" key="14">
    <source>
        <dbReference type="EMBL" id="ABZ84619.1"/>
    </source>
</evidence>
<feature type="binding site" evidence="12">
    <location>
        <begin position="124"/>
        <end position="128"/>
    </location>
    <ligand>
        <name>UDP-N-acetyl-alpha-D-glucosamine</name>
        <dbReference type="ChEBI" id="CHEBI:57705"/>
    </ligand>
</feature>
<dbReference type="eggNOG" id="COG0766">
    <property type="taxonomic scope" value="Bacteria"/>
</dbReference>
<dbReference type="HOGENOM" id="CLU_027387_0_0_9"/>
<dbReference type="UniPathway" id="UPA00219"/>
<dbReference type="AlphaFoldDB" id="B0TGC3"/>
<dbReference type="PANTHER" id="PTHR43783">
    <property type="entry name" value="UDP-N-ACETYLGLUCOSAMINE 1-CARBOXYVINYLTRANSFERASE"/>
    <property type="match status" value="1"/>
</dbReference>
<evidence type="ECO:0000256" key="12">
    <source>
        <dbReference type="HAMAP-Rule" id="MF_00111"/>
    </source>
</evidence>
<evidence type="ECO:0000256" key="11">
    <source>
        <dbReference type="ARBA" id="ARBA00047527"/>
    </source>
</evidence>
<evidence type="ECO:0000256" key="7">
    <source>
        <dbReference type="ARBA" id="ARBA00022984"/>
    </source>
</evidence>
<dbReference type="HAMAP" id="MF_00111">
    <property type="entry name" value="MurA"/>
    <property type="match status" value="1"/>
</dbReference>
<dbReference type="GO" id="GO:0008760">
    <property type="term" value="F:UDP-N-acetylglucosamine 1-carboxyvinyltransferase activity"/>
    <property type="evidence" value="ECO:0007669"/>
    <property type="project" value="UniProtKB-UniRule"/>
</dbReference>
<evidence type="ECO:0000256" key="10">
    <source>
        <dbReference type="ARBA" id="ARBA00038367"/>
    </source>
</evidence>
<dbReference type="PANTHER" id="PTHR43783:SF1">
    <property type="entry name" value="UDP-N-ACETYLGLUCOSAMINE 1-CARBOXYVINYLTRANSFERASE"/>
    <property type="match status" value="1"/>
</dbReference>
<keyword evidence="3 12" id="KW-0963">Cytoplasm</keyword>
<dbReference type="KEGG" id="hmo:HM1_2062"/>
<feature type="binding site" evidence="12">
    <location>
        <position position="95"/>
    </location>
    <ligand>
        <name>UDP-N-acetyl-alpha-D-glucosamine</name>
        <dbReference type="ChEBI" id="CHEBI:57705"/>
    </ligand>
</feature>
<dbReference type="RefSeq" id="WP_012283119.1">
    <property type="nucleotide sequence ID" value="NC_010337.2"/>
</dbReference>
<keyword evidence="5 12" id="KW-0808">Transferase</keyword>
<dbReference type="EMBL" id="CP000930">
    <property type="protein sequence ID" value="ABZ84619.1"/>
    <property type="molecule type" value="Genomic_DNA"/>
</dbReference>
<dbReference type="Gene3D" id="3.65.10.10">
    <property type="entry name" value="Enolpyruvate transferase domain"/>
    <property type="match status" value="2"/>
</dbReference>
<keyword evidence="12" id="KW-0670">Pyruvate</keyword>
<evidence type="ECO:0000256" key="9">
    <source>
        <dbReference type="ARBA" id="ARBA00023316"/>
    </source>
</evidence>
<comment type="pathway">
    <text evidence="2 12">Cell wall biogenesis; peptidoglycan biosynthesis.</text>
</comment>
<keyword evidence="4 12" id="KW-0132">Cell division</keyword>
<dbReference type="CDD" id="cd01555">
    <property type="entry name" value="UdpNAET"/>
    <property type="match status" value="1"/>
</dbReference>
<evidence type="ECO:0000256" key="2">
    <source>
        <dbReference type="ARBA" id="ARBA00004752"/>
    </source>
</evidence>
<dbReference type="InterPro" id="IPR050068">
    <property type="entry name" value="MurA_subfamily"/>
</dbReference>
<feature type="domain" description="Enolpyruvate transferase" evidence="13">
    <location>
        <begin position="10"/>
        <end position="408"/>
    </location>
</feature>
<organism evidence="14 15">
    <name type="scientific">Heliobacterium modesticaldum (strain ATCC 51547 / Ice1)</name>
    <dbReference type="NCBI Taxonomy" id="498761"/>
    <lineage>
        <taxon>Bacteria</taxon>
        <taxon>Bacillati</taxon>
        <taxon>Bacillota</taxon>
        <taxon>Clostridia</taxon>
        <taxon>Eubacteriales</taxon>
        <taxon>Heliobacteriaceae</taxon>
        <taxon>Heliomicrobium</taxon>
    </lineage>
</organism>
<sequence>MVGEPRIRIKGGKPLFGEVAISGAKNAVLPILAASLMSTGQCQIKGVPRLTDVQMMNEVLSTLGAQVSWEGESLIVDASAAEIREVSADLMRRMRASNLVLGPMLSRFGKVRLSHPGGCSIGSRPMDLHLKGLQKMGARYQERHGFFEVEAERLQGTEIHLDFPSVGATENLMMAASLAEGTTIIRNAAKEPEIVDLQNFLNAMGARVRGAGLDIIRIDGVNRLGGCVHHLIPDRIEAGTFMVAATITGGDVTLTNVIPEHLEPVTAKLRETGARVIEEDDRIRVIAPRRCQAVDIKTLPYPGFPTDMQAQMMALMAVSEGTSVISETIFENRFKHVDELRRMGANIRLEGRVCIVKGVPSLSGAVVECTDLRAGAALVLAGLAAENGTTVEKIFHVDRGYDQLVEKLSGLGARITREEG</sequence>
<dbReference type="EC" id="2.5.1.7" evidence="12"/>
<dbReference type="InterPro" id="IPR001986">
    <property type="entry name" value="Enolpyruvate_Tfrase_dom"/>
</dbReference>
<evidence type="ECO:0000313" key="15">
    <source>
        <dbReference type="Proteomes" id="UP000008550"/>
    </source>
</evidence>
<keyword evidence="8 12" id="KW-0131">Cell cycle</keyword>
<feature type="binding site" evidence="12">
    <location>
        <position position="307"/>
    </location>
    <ligand>
        <name>UDP-N-acetyl-alpha-D-glucosamine</name>
        <dbReference type="ChEBI" id="CHEBI:57705"/>
    </ligand>
</feature>
<keyword evidence="6 12" id="KW-0133">Cell shape</keyword>
<dbReference type="GO" id="GO:0019277">
    <property type="term" value="P:UDP-N-acetylgalactosamine biosynthetic process"/>
    <property type="evidence" value="ECO:0007669"/>
    <property type="project" value="InterPro"/>
</dbReference>
<dbReference type="NCBIfam" id="TIGR01072">
    <property type="entry name" value="murA"/>
    <property type="match status" value="1"/>
</dbReference>
<comment type="similarity">
    <text evidence="10 12">Belongs to the EPSP synthase family. MurA subfamily.</text>
</comment>
<evidence type="ECO:0000259" key="13">
    <source>
        <dbReference type="Pfam" id="PF00275"/>
    </source>
</evidence>
<dbReference type="Pfam" id="PF00275">
    <property type="entry name" value="EPSP_synthase"/>
    <property type="match status" value="1"/>
</dbReference>
<keyword evidence="9 12" id="KW-0961">Cell wall biogenesis/degradation</keyword>
<evidence type="ECO:0000256" key="6">
    <source>
        <dbReference type="ARBA" id="ARBA00022960"/>
    </source>
</evidence>
<comment type="caution">
    <text evidence="12">Lacks conserved residue(s) required for the propagation of feature annotation.</text>
</comment>
<feature type="binding site" evidence="12">
    <location>
        <position position="329"/>
    </location>
    <ligand>
        <name>UDP-N-acetyl-alpha-D-glucosamine</name>
        <dbReference type="ChEBI" id="CHEBI:57705"/>
    </ligand>
</feature>
<evidence type="ECO:0000256" key="4">
    <source>
        <dbReference type="ARBA" id="ARBA00022618"/>
    </source>
</evidence>
<dbReference type="SUPFAM" id="SSF55205">
    <property type="entry name" value="EPT/RTPC-like"/>
    <property type="match status" value="1"/>
</dbReference>
<comment type="catalytic activity">
    <reaction evidence="11 12">
        <text>phosphoenolpyruvate + UDP-N-acetyl-alpha-D-glucosamine = UDP-N-acetyl-3-O-(1-carboxyvinyl)-alpha-D-glucosamine + phosphate</text>
        <dbReference type="Rhea" id="RHEA:18681"/>
        <dbReference type="ChEBI" id="CHEBI:43474"/>
        <dbReference type="ChEBI" id="CHEBI:57705"/>
        <dbReference type="ChEBI" id="CHEBI:58702"/>
        <dbReference type="ChEBI" id="CHEBI:68483"/>
        <dbReference type="EC" id="2.5.1.7"/>
    </reaction>
</comment>
<evidence type="ECO:0000256" key="8">
    <source>
        <dbReference type="ARBA" id="ARBA00023306"/>
    </source>
</evidence>
<dbReference type="FunFam" id="3.65.10.10:FF:000001">
    <property type="entry name" value="UDP-N-acetylglucosamine 1-carboxyvinyltransferase"/>
    <property type="match status" value="1"/>
</dbReference>
<dbReference type="InterPro" id="IPR013792">
    <property type="entry name" value="RNA3'P_cycl/enolpyr_Trfase_a/b"/>
</dbReference>
<feature type="active site" description="Proton donor" evidence="12">
    <location>
        <position position="119"/>
    </location>
</feature>
<gene>
    <name evidence="12 14" type="primary">murA</name>
    <name evidence="14" type="ORF">HM1_2062</name>
</gene>
<comment type="subcellular location">
    <subcellularLocation>
        <location evidence="1 12">Cytoplasm</location>
    </subcellularLocation>
</comment>
<proteinExistence type="inferred from homology"/>
<dbReference type="GO" id="GO:0009252">
    <property type="term" value="P:peptidoglycan biosynthetic process"/>
    <property type="evidence" value="ECO:0007669"/>
    <property type="project" value="UniProtKB-UniRule"/>
</dbReference>